<name>A0A7X8SID4_9BACT</name>
<keyword evidence="2" id="KW-0812">Transmembrane</keyword>
<feature type="domain" description="DUF1232" evidence="5">
    <location>
        <begin position="58"/>
        <end position="93"/>
    </location>
</feature>
<evidence type="ECO:0000259" key="5">
    <source>
        <dbReference type="Pfam" id="PF06803"/>
    </source>
</evidence>
<proteinExistence type="predicted"/>
<dbReference type="Pfam" id="PF06803">
    <property type="entry name" value="DUF1232"/>
    <property type="match status" value="1"/>
</dbReference>
<dbReference type="InterPro" id="IPR010652">
    <property type="entry name" value="DUF1232"/>
</dbReference>
<reference evidence="6 7" key="1">
    <citation type="submission" date="2020-04" db="EMBL/GenBank/DDBJ databases">
        <title>Flammeovirga sp. SR4, a novel species isolated from seawater.</title>
        <authorList>
            <person name="Wang X."/>
        </authorList>
    </citation>
    <scope>NUCLEOTIDE SEQUENCE [LARGE SCALE GENOMIC DNA]</scope>
    <source>
        <strain evidence="6 7">SR4</strain>
    </source>
</reference>
<sequence>MKKMKIKDIDTKKYVKGFQENQFLEKLINIAKKAGEKVVYIGLVLFFMYIDTETPKKAKVAIAGALGYLLIPFDLIPDFIPIVGYSDDFSVVLAAASYVAVCLKEEHLNLAVKKMEEWFDDFEASEVEGLNAMIYKKEK</sequence>
<dbReference type="EMBL" id="JABAIL010000002">
    <property type="protein sequence ID" value="NLR90823.1"/>
    <property type="molecule type" value="Genomic_DNA"/>
</dbReference>
<keyword evidence="7" id="KW-1185">Reference proteome</keyword>
<evidence type="ECO:0000256" key="4">
    <source>
        <dbReference type="ARBA" id="ARBA00023136"/>
    </source>
</evidence>
<evidence type="ECO:0000313" key="7">
    <source>
        <dbReference type="Proteomes" id="UP000585050"/>
    </source>
</evidence>
<evidence type="ECO:0000313" key="6">
    <source>
        <dbReference type="EMBL" id="NLR90823.1"/>
    </source>
</evidence>
<dbReference type="GO" id="GO:0012505">
    <property type="term" value="C:endomembrane system"/>
    <property type="evidence" value="ECO:0007669"/>
    <property type="project" value="UniProtKB-SubCell"/>
</dbReference>
<keyword evidence="4" id="KW-0472">Membrane</keyword>
<evidence type="ECO:0000256" key="3">
    <source>
        <dbReference type="ARBA" id="ARBA00022989"/>
    </source>
</evidence>
<comment type="caution">
    <text evidence="6">The sequence shown here is derived from an EMBL/GenBank/DDBJ whole genome shotgun (WGS) entry which is preliminary data.</text>
</comment>
<gene>
    <name evidence="6" type="ORF">HGP29_06380</name>
</gene>
<organism evidence="6 7">
    <name type="scientific">Flammeovirga agarivorans</name>
    <dbReference type="NCBI Taxonomy" id="2726742"/>
    <lineage>
        <taxon>Bacteria</taxon>
        <taxon>Pseudomonadati</taxon>
        <taxon>Bacteroidota</taxon>
        <taxon>Cytophagia</taxon>
        <taxon>Cytophagales</taxon>
        <taxon>Flammeovirgaceae</taxon>
        <taxon>Flammeovirga</taxon>
    </lineage>
</organism>
<evidence type="ECO:0000256" key="1">
    <source>
        <dbReference type="ARBA" id="ARBA00004127"/>
    </source>
</evidence>
<accession>A0A7X8SID4</accession>
<keyword evidence="3" id="KW-1133">Transmembrane helix</keyword>
<dbReference type="AlphaFoldDB" id="A0A7X8SID4"/>
<protein>
    <submittedName>
        <fullName evidence="6">DUF1232 domain-containing protein</fullName>
    </submittedName>
</protein>
<comment type="subcellular location">
    <subcellularLocation>
        <location evidence="1">Endomembrane system</location>
        <topology evidence="1">Multi-pass membrane protein</topology>
    </subcellularLocation>
</comment>
<dbReference type="Proteomes" id="UP000585050">
    <property type="component" value="Unassembled WGS sequence"/>
</dbReference>
<evidence type="ECO:0000256" key="2">
    <source>
        <dbReference type="ARBA" id="ARBA00022692"/>
    </source>
</evidence>